<evidence type="ECO:0000313" key="3">
    <source>
        <dbReference type="EMBL" id="NBG96254.1"/>
    </source>
</evidence>
<protein>
    <submittedName>
        <fullName evidence="3">DUF983 domain-containing protein</fullName>
    </submittedName>
</protein>
<gene>
    <name evidence="3" type="ORF">GTQ45_10970</name>
</gene>
<keyword evidence="2" id="KW-0472">Membrane</keyword>
<dbReference type="AlphaFoldDB" id="A0A845QCV7"/>
<keyword evidence="4" id="KW-1185">Reference proteome</keyword>
<name>A0A845QCV7_9HYPH</name>
<dbReference type="InterPro" id="IPR009325">
    <property type="entry name" value="DUF983"/>
</dbReference>
<dbReference type="OrthoDB" id="9799456at2"/>
<feature type="compositionally biased region" description="Basic residues" evidence="1">
    <location>
        <begin position="1"/>
        <end position="10"/>
    </location>
</feature>
<feature type="region of interest" description="Disordered" evidence="1">
    <location>
        <begin position="1"/>
        <end position="21"/>
    </location>
</feature>
<dbReference type="Proteomes" id="UP000470384">
    <property type="component" value="Unassembled WGS sequence"/>
</dbReference>
<organism evidence="3 4">
    <name type="scientific">Pyruvatibacter mobilis</name>
    <dbReference type="NCBI Taxonomy" id="1712261"/>
    <lineage>
        <taxon>Bacteria</taxon>
        <taxon>Pseudomonadati</taxon>
        <taxon>Pseudomonadota</taxon>
        <taxon>Alphaproteobacteria</taxon>
        <taxon>Hyphomicrobiales</taxon>
        <taxon>Parvibaculaceae</taxon>
        <taxon>Pyruvatibacter</taxon>
    </lineage>
</organism>
<keyword evidence="2" id="KW-0812">Transmembrane</keyword>
<dbReference type="Pfam" id="PF06170">
    <property type="entry name" value="DUF983"/>
    <property type="match status" value="1"/>
</dbReference>
<proteinExistence type="predicted"/>
<keyword evidence="2" id="KW-1133">Transmembrane helix</keyword>
<dbReference type="EMBL" id="WXYQ01000007">
    <property type="protein sequence ID" value="NBG96254.1"/>
    <property type="molecule type" value="Genomic_DNA"/>
</dbReference>
<evidence type="ECO:0000313" key="4">
    <source>
        <dbReference type="Proteomes" id="UP000470384"/>
    </source>
</evidence>
<evidence type="ECO:0000256" key="2">
    <source>
        <dbReference type="SAM" id="Phobius"/>
    </source>
</evidence>
<accession>A0A845QCV7</accession>
<comment type="caution">
    <text evidence="3">The sequence shown here is derived from an EMBL/GenBank/DDBJ whole genome shotgun (WGS) entry which is preliminary data.</text>
</comment>
<reference evidence="3 4" key="1">
    <citation type="journal article" date="2016" name="Int. J. Syst. Evol. Microbiol.">
        <title>Pyruvatibacter mobilis gen. nov., sp. nov., a marine bacterium from the culture broth of Picochlorum sp. 122.</title>
        <authorList>
            <person name="Wang G."/>
            <person name="Tang M."/>
            <person name="Wu H."/>
            <person name="Dai S."/>
            <person name="Li T."/>
            <person name="Chen C."/>
            <person name="He H."/>
            <person name="Fan J."/>
            <person name="Xiang W."/>
            <person name="Li X."/>
        </authorList>
    </citation>
    <scope>NUCLEOTIDE SEQUENCE [LARGE SCALE GENOMIC DNA]</scope>
    <source>
        <strain evidence="3 4">GYP-11</strain>
    </source>
</reference>
<evidence type="ECO:0000256" key="1">
    <source>
        <dbReference type="SAM" id="MobiDB-lite"/>
    </source>
</evidence>
<feature type="transmembrane region" description="Helical" evidence="2">
    <location>
        <begin position="105"/>
        <end position="124"/>
    </location>
</feature>
<sequence>MCGARAHRQPTKPSTPGDTLAEFERDDSAPVVSPFVAGLRGRCPRCGQGKLFDGFLTVAPECPACHLDYTKVDAGDGPAVFIILIAGFLIVGLALFVELTYQPPYWLHALIFLPLGIGVPVGLLRPFKGVLIALQFHNRAREGRQHPTTEG</sequence>
<feature type="transmembrane region" description="Helical" evidence="2">
    <location>
        <begin position="79"/>
        <end position="99"/>
    </location>
</feature>